<organism evidence="1 2">
    <name type="scientific">Malus domestica</name>
    <name type="common">Apple</name>
    <name type="synonym">Pyrus malus</name>
    <dbReference type="NCBI Taxonomy" id="3750"/>
    <lineage>
        <taxon>Eukaryota</taxon>
        <taxon>Viridiplantae</taxon>
        <taxon>Streptophyta</taxon>
        <taxon>Embryophyta</taxon>
        <taxon>Tracheophyta</taxon>
        <taxon>Spermatophyta</taxon>
        <taxon>Magnoliopsida</taxon>
        <taxon>eudicotyledons</taxon>
        <taxon>Gunneridae</taxon>
        <taxon>Pentapetalae</taxon>
        <taxon>rosids</taxon>
        <taxon>fabids</taxon>
        <taxon>Rosales</taxon>
        <taxon>Rosaceae</taxon>
        <taxon>Amygdaloideae</taxon>
        <taxon>Maleae</taxon>
        <taxon>Malus</taxon>
    </lineage>
</organism>
<dbReference type="EMBL" id="RDQH01000331">
    <property type="protein sequence ID" value="RXH98467.1"/>
    <property type="molecule type" value="Genomic_DNA"/>
</dbReference>
<reference evidence="1 2" key="1">
    <citation type="submission" date="2018-10" db="EMBL/GenBank/DDBJ databases">
        <title>A high-quality apple genome assembly.</title>
        <authorList>
            <person name="Hu J."/>
        </authorList>
    </citation>
    <scope>NUCLEOTIDE SEQUENCE [LARGE SCALE GENOMIC DNA]</scope>
    <source>
        <strain evidence="2">cv. HFTH1</strain>
        <tissue evidence="1">Young leaf</tissue>
    </source>
</reference>
<keyword evidence="2" id="KW-1185">Reference proteome</keyword>
<evidence type="ECO:0000313" key="2">
    <source>
        <dbReference type="Proteomes" id="UP000290289"/>
    </source>
</evidence>
<comment type="caution">
    <text evidence="1">The sequence shown here is derived from an EMBL/GenBank/DDBJ whole genome shotgun (WGS) entry which is preliminary data.</text>
</comment>
<proteinExistence type="predicted"/>
<protein>
    <submittedName>
        <fullName evidence="1">Uncharacterized protein</fullName>
    </submittedName>
</protein>
<gene>
    <name evidence="1" type="ORF">DVH24_010792</name>
</gene>
<evidence type="ECO:0000313" key="1">
    <source>
        <dbReference type="EMBL" id="RXH98467.1"/>
    </source>
</evidence>
<dbReference type="AlphaFoldDB" id="A0A498JU55"/>
<name>A0A498JU55_MALDO</name>
<accession>A0A498JU55</accession>
<dbReference type="Proteomes" id="UP000290289">
    <property type="component" value="Chromosome 5"/>
</dbReference>
<sequence length="178" mass="20361">MSFHAYRESLSLITCPGTKKRHPSSGGACAPRAIHNSTTSSNNATCNHARGFKVYFGLKHNHFQQFKAKTKLQRIRRKISPGSQATMELVISSHRFRFPESKSEERKVMLVVASPEIANSIVVIAYKLRGRDRKIVREQGWQCSVWVVASEHTEMVREMTEKSLKKSREKERDDCVNE</sequence>